<protein>
    <submittedName>
        <fullName evidence="2">Uncharacterized protein</fullName>
    </submittedName>
</protein>
<sequence length="192" mass="20542">MTVSASLESIYVPSVANEVSLQVIVRLLPVVGENVRLCHGNIPIYLAQMVRDHVTCASELPEERKAPTYELICGSGEANMMINGAVVVATADEVRIDSIDATAVSRYHIENCLAVRQVPHRLSCVCWVGPVIHRFNLSATSSMMRKASSSEPPPTPQAASVTPAASYSSIRSGFGASARMIGRPLRPAACHA</sequence>
<accession>A0A318RE76</accession>
<dbReference type="AlphaFoldDB" id="A0A318RE76"/>
<feature type="region of interest" description="Disordered" evidence="1">
    <location>
        <begin position="145"/>
        <end position="164"/>
    </location>
</feature>
<evidence type="ECO:0000256" key="1">
    <source>
        <dbReference type="SAM" id="MobiDB-lite"/>
    </source>
</evidence>
<organism evidence="2 3">
    <name type="scientific">Williamsia limnetica</name>
    <dbReference type="NCBI Taxonomy" id="882452"/>
    <lineage>
        <taxon>Bacteria</taxon>
        <taxon>Bacillati</taxon>
        <taxon>Actinomycetota</taxon>
        <taxon>Actinomycetes</taxon>
        <taxon>Mycobacteriales</taxon>
        <taxon>Nocardiaceae</taxon>
        <taxon>Williamsia</taxon>
    </lineage>
</organism>
<name>A0A318RE76_WILLI</name>
<keyword evidence="3" id="KW-1185">Reference proteome</keyword>
<dbReference type="EMBL" id="QJSP01000013">
    <property type="protein sequence ID" value="PYE14319.1"/>
    <property type="molecule type" value="Genomic_DNA"/>
</dbReference>
<gene>
    <name evidence="2" type="ORF">DFR67_113113</name>
</gene>
<comment type="caution">
    <text evidence="2">The sequence shown here is derived from an EMBL/GenBank/DDBJ whole genome shotgun (WGS) entry which is preliminary data.</text>
</comment>
<evidence type="ECO:0000313" key="2">
    <source>
        <dbReference type="EMBL" id="PYE14319.1"/>
    </source>
</evidence>
<dbReference type="Proteomes" id="UP000247591">
    <property type="component" value="Unassembled WGS sequence"/>
</dbReference>
<proteinExistence type="predicted"/>
<reference evidence="2 3" key="1">
    <citation type="submission" date="2018-06" db="EMBL/GenBank/DDBJ databases">
        <title>Genomic Encyclopedia of Type Strains, Phase IV (KMG-IV): sequencing the most valuable type-strain genomes for metagenomic binning, comparative biology and taxonomic classification.</title>
        <authorList>
            <person name="Goeker M."/>
        </authorList>
    </citation>
    <scope>NUCLEOTIDE SEQUENCE [LARGE SCALE GENOMIC DNA]</scope>
    <source>
        <strain evidence="2 3">DSM 45521</strain>
    </source>
</reference>
<evidence type="ECO:0000313" key="3">
    <source>
        <dbReference type="Proteomes" id="UP000247591"/>
    </source>
</evidence>